<feature type="region of interest" description="Disordered" evidence="1">
    <location>
        <begin position="1"/>
        <end position="36"/>
    </location>
</feature>
<accession>A0A060XWT5</accession>
<protein>
    <recommendedName>
        <fullName evidence="2">Chromo domain-containing protein</fullName>
    </recommendedName>
</protein>
<evidence type="ECO:0000259" key="2">
    <source>
        <dbReference type="PROSITE" id="PS52032"/>
    </source>
</evidence>
<dbReference type="STRING" id="8022.A0A060XWT5"/>
<feature type="compositionally biased region" description="Polar residues" evidence="1">
    <location>
        <begin position="1"/>
        <end position="24"/>
    </location>
</feature>
<sequence>MATTSGGPNIGTPGTSQSPHTTTAQRKKDGNPSARYWESHDSLVQLETVRQWIGKHYKKYVQADSPSCQALASLTLQMLQFQEEVFGRRAEIRTHTKLPMNVVPSGIWKFLPRINQTCGFLLISHDFKQRGTEFEGRP</sequence>
<reference evidence="3 4" key="1">
    <citation type="journal article" date="2014" name="Nat. Commun.">
        <title>The rainbow trout genome provides novel insights into evolution after whole-genome duplication in vertebrates.</title>
        <authorList>
            <person name="Berthelot C."/>
            <person name="Brunet F."/>
            <person name="Chalopin D."/>
            <person name="Juanchich A."/>
            <person name="Bernard M."/>
            <person name="Noel B."/>
            <person name="Bento P."/>
            <person name="Da Silva C."/>
            <person name="Labadie K."/>
            <person name="Alberti A."/>
            <person name="Aury J.M."/>
            <person name="Louis A."/>
            <person name="Dehais P."/>
            <person name="Bardou P."/>
            <person name="Montfort J."/>
            <person name="Klopp C."/>
            <person name="Cabau C."/>
            <person name="Gaspin C."/>
            <person name="Thorgaard G.H."/>
            <person name="Boussaha M."/>
            <person name="Quillet E."/>
            <person name="Guyomard R."/>
            <person name="Galiana D."/>
            <person name="Bobe J."/>
            <person name="Volff J.N."/>
            <person name="Genet C."/>
            <person name="Wincker P."/>
            <person name="Jaillon O."/>
            <person name="Roest Crollius H."/>
            <person name="Guiguen Y."/>
        </authorList>
    </citation>
    <scope>NUCLEOTIDE SEQUENCE [LARGE SCALE GENOMIC DNA]</scope>
</reference>
<dbReference type="Pfam" id="PF16496">
    <property type="entry name" value="SWIRM-assoc_2"/>
    <property type="match status" value="1"/>
</dbReference>
<evidence type="ECO:0000256" key="1">
    <source>
        <dbReference type="SAM" id="MobiDB-lite"/>
    </source>
</evidence>
<dbReference type="InterPro" id="IPR032450">
    <property type="entry name" value="SMARCC_N"/>
</dbReference>
<name>A0A060XWT5_ONCMY</name>
<proteinExistence type="predicted"/>
<organism evidence="3 4">
    <name type="scientific">Oncorhynchus mykiss</name>
    <name type="common">Rainbow trout</name>
    <name type="synonym">Salmo gairdneri</name>
    <dbReference type="NCBI Taxonomy" id="8022"/>
    <lineage>
        <taxon>Eukaryota</taxon>
        <taxon>Metazoa</taxon>
        <taxon>Chordata</taxon>
        <taxon>Craniata</taxon>
        <taxon>Vertebrata</taxon>
        <taxon>Euteleostomi</taxon>
        <taxon>Actinopterygii</taxon>
        <taxon>Neopterygii</taxon>
        <taxon>Teleostei</taxon>
        <taxon>Protacanthopterygii</taxon>
        <taxon>Salmoniformes</taxon>
        <taxon>Salmonidae</taxon>
        <taxon>Salmoninae</taxon>
        <taxon>Oncorhynchus</taxon>
    </lineage>
</organism>
<feature type="domain" description="Chromo" evidence="2">
    <location>
        <begin position="22"/>
        <end position="138"/>
    </location>
</feature>
<dbReference type="PROSITE" id="PS52032">
    <property type="entry name" value="MARR_BRCT_CHROMO"/>
    <property type="match status" value="1"/>
</dbReference>
<dbReference type="AlphaFoldDB" id="A0A060XWT5"/>
<dbReference type="Proteomes" id="UP000193380">
    <property type="component" value="Chromosome 18"/>
</dbReference>
<dbReference type="InterPro" id="IPR049898">
    <property type="entry name" value="MARR_BRCT_CHROMO"/>
</dbReference>
<dbReference type="EMBL" id="FR906300">
    <property type="protein sequence ID" value="CDQ83971.1"/>
    <property type="molecule type" value="Genomic_DNA"/>
</dbReference>
<gene>
    <name evidence="3" type="ORF">GSONMT00050200001</name>
</gene>
<dbReference type="PaxDb" id="8022-A0A060XWT5"/>
<evidence type="ECO:0000313" key="3">
    <source>
        <dbReference type="EMBL" id="CDQ83971.1"/>
    </source>
</evidence>
<evidence type="ECO:0000313" key="4">
    <source>
        <dbReference type="Proteomes" id="UP000193380"/>
    </source>
</evidence>